<dbReference type="Pfam" id="PF25917">
    <property type="entry name" value="BSH_RND"/>
    <property type="match status" value="1"/>
</dbReference>
<reference evidence="9 11" key="1">
    <citation type="submission" date="2020-06" db="EMBL/GenBank/DDBJ databases">
        <title>Description of novel acetic acid bacteria.</title>
        <authorList>
            <person name="Sombolestani A."/>
        </authorList>
    </citation>
    <scope>NUCLEOTIDE SEQUENCE [LARGE SCALE GENOMIC DNA]</scope>
    <source>
        <strain evidence="9 11">LMG 31431</strain>
    </source>
</reference>
<comment type="subcellular location">
    <subcellularLocation>
        <location evidence="1">Membrane</location>
        <topology evidence="1">Single-pass membrane protein</topology>
    </subcellularLocation>
</comment>
<dbReference type="EMBL" id="CP152276">
    <property type="protein sequence ID" value="XAE44396.1"/>
    <property type="molecule type" value="Genomic_DNA"/>
</dbReference>
<dbReference type="PANTHER" id="PTHR30386">
    <property type="entry name" value="MEMBRANE FUSION SUBUNIT OF EMRAB-TOLC MULTIDRUG EFFLUX PUMP"/>
    <property type="match status" value="1"/>
</dbReference>
<dbReference type="Gene3D" id="1.10.287.470">
    <property type="entry name" value="Helix hairpin bin"/>
    <property type="match status" value="2"/>
</dbReference>
<gene>
    <name evidence="10" type="ORF">AAC691_08180</name>
    <name evidence="9" type="ORF">HUK84_00340</name>
</gene>
<dbReference type="Pfam" id="PF25876">
    <property type="entry name" value="HH_MFP_RND"/>
    <property type="match status" value="1"/>
</dbReference>
<evidence type="ECO:0000259" key="7">
    <source>
        <dbReference type="Pfam" id="PF25917"/>
    </source>
</evidence>
<evidence type="ECO:0000256" key="5">
    <source>
        <dbReference type="SAM" id="Phobius"/>
    </source>
</evidence>
<evidence type="ECO:0000259" key="6">
    <source>
        <dbReference type="Pfam" id="PF25876"/>
    </source>
</evidence>
<dbReference type="Gene3D" id="2.40.30.170">
    <property type="match status" value="1"/>
</dbReference>
<organism evidence="9 11">
    <name type="scientific">Nguyenibacter vanlangensis</name>
    <dbReference type="NCBI Taxonomy" id="1216886"/>
    <lineage>
        <taxon>Bacteria</taxon>
        <taxon>Pseudomonadati</taxon>
        <taxon>Pseudomonadota</taxon>
        <taxon>Alphaproteobacteria</taxon>
        <taxon>Acetobacterales</taxon>
        <taxon>Acetobacteraceae</taxon>
        <taxon>Nguyenibacter</taxon>
    </lineage>
</organism>
<dbReference type="GO" id="GO:0055085">
    <property type="term" value="P:transmembrane transport"/>
    <property type="evidence" value="ECO:0007669"/>
    <property type="project" value="InterPro"/>
</dbReference>
<evidence type="ECO:0000313" key="11">
    <source>
        <dbReference type="Proteomes" id="UP000534870"/>
    </source>
</evidence>
<protein>
    <submittedName>
        <fullName evidence="9">HlyD family secretion protein</fullName>
    </submittedName>
</protein>
<evidence type="ECO:0000256" key="1">
    <source>
        <dbReference type="ARBA" id="ARBA00004167"/>
    </source>
</evidence>
<dbReference type="RefSeq" id="WP_176638411.1">
    <property type="nucleotide sequence ID" value="NZ_CP152276.1"/>
</dbReference>
<dbReference type="Proteomes" id="UP001449795">
    <property type="component" value="Chromosome"/>
</dbReference>
<evidence type="ECO:0000256" key="2">
    <source>
        <dbReference type="ARBA" id="ARBA00022692"/>
    </source>
</evidence>
<sequence length="365" mass="39977">MNAQVAAPATQAPSPQPATRPKMLVLAAVIGVLVLAGAIYVFVPSYFEEETDDAYVEAHIQSVIPKVPAYAAHLYIDDNSRVHAGDLLLQLDPRDYETQVAVSQADVAAAEGRLKEARDEGEVATTAVHQRQADLEVAQAHESLADITLKRLRSVTDVRAVSTQRVDDATAQRQATQAEVLADQVAIQAAQAQLVLARSHIVTAQATVLQAKTHLAQAQLNLSYTRIYADRDATVANKLVEPGNFVQPGQLLFVLVPDAPYVVANYRETQVTRMRPGQKVLVRVDAFPKRYLHGHVDSLQPGTGSRFALLPPQNATGNFIKVVQRVPVKIVFDEQPEILRRISPGMSVETEVFFGQHPHWLGLFE</sequence>
<dbReference type="EMBL" id="JABXXP010000001">
    <property type="protein sequence ID" value="NVN09617.1"/>
    <property type="molecule type" value="Genomic_DNA"/>
</dbReference>
<dbReference type="InterPro" id="IPR050739">
    <property type="entry name" value="MFP"/>
</dbReference>
<dbReference type="InterPro" id="IPR058634">
    <property type="entry name" value="AaeA-lik-b-barrel"/>
</dbReference>
<dbReference type="Gene3D" id="2.40.50.100">
    <property type="match status" value="1"/>
</dbReference>
<reference evidence="10 12" key="2">
    <citation type="submission" date="2024-04" db="EMBL/GenBank/DDBJ databases">
        <title>Complete genome sequence of Nguyenibacter vanlangesis HBCM-1154, a strain capable of nitrogen fixation, IAA production, and phosphorus solubilization isolated from sugarcane soil.</title>
        <authorList>
            <person name="MY HANH P."/>
        </authorList>
    </citation>
    <scope>NUCLEOTIDE SEQUENCE [LARGE SCALE GENOMIC DNA]</scope>
    <source>
        <strain evidence="10 12">HBCM 1154</strain>
    </source>
</reference>
<dbReference type="GO" id="GO:0016020">
    <property type="term" value="C:membrane"/>
    <property type="evidence" value="ECO:0007669"/>
    <property type="project" value="UniProtKB-SubCell"/>
</dbReference>
<evidence type="ECO:0000313" key="10">
    <source>
        <dbReference type="EMBL" id="XAE44396.1"/>
    </source>
</evidence>
<name>A0A7Y7ISQ6_9PROT</name>
<evidence type="ECO:0000256" key="4">
    <source>
        <dbReference type="ARBA" id="ARBA00023136"/>
    </source>
</evidence>
<feature type="transmembrane region" description="Helical" evidence="5">
    <location>
        <begin position="23"/>
        <end position="43"/>
    </location>
</feature>
<dbReference type="InterPro" id="IPR058625">
    <property type="entry name" value="MdtA-like_BSH"/>
</dbReference>
<feature type="domain" description="p-hydroxybenzoic acid efflux pump subunit AaeA-like beta-barrel" evidence="8">
    <location>
        <begin position="261"/>
        <end position="338"/>
    </location>
</feature>
<dbReference type="InterPro" id="IPR058624">
    <property type="entry name" value="MdtA-like_HH"/>
</dbReference>
<dbReference type="Pfam" id="PF25963">
    <property type="entry name" value="Beta-barrel_AAEA"/>
    <property type="match status" value="1"/>
</dbReference>
<keyword evidence="2 5" id="KW-0812">Transmembrane</keyword>
<accession>A0A7Y7ISQ6</accession>
<keyword evidence="12" id="KW-1185">Reference proteome</keyword>
<keyword evidence="3 5" id="KW-1133">Transmembrane helix</keyword>
<dbReference type="Proteomes" id="UP000534870">
    <property type="component" value="Unassembled WGS sequence"/>
</dbReference>
<dbReference type="AlphaFoldDB" id="A0A7Y7ISQ6"/>
<dbReference type="PANTHER" id="PTHR30386:SF26">
    <property type="entry name" value="TRANSPORT PROTEIN COMB"/>
    <property type="match status" value="1"/>
</dbReference>
<dbReference type="SUPFAM" id="SSF111369">
    <property type="entry name" value="HlyD-like secretion proteins"/>
    <property type="match status" value="2"/>
</dbReference>
<keyword evidence="4 5" id="KW-0472">Membrane</keyword>
<evidence type="ECO:0000313" key="12">
    <source>
        <dbReference type="Proteomes" id="UP001449795"/>
    </source>
</evidence>
<feature type="domain" description="Multidrug resistance protein MdtA-like barrel-sandwich hybrid" evidence="7">
    <location>
        <begin position="62"/>
        <end position="256"/>
    </location>
</feature>
<proteinExistence type="predicted"/>
<evidence type="ECO:0000256" key="3">
    <source>
        <dbReference type="ARBA" id="ARBA00022989"/>
    </source>
</evidence>
<evidence type="ECO:0000313" key="9">
    <source>
        <dbReference type="EMBL" id="NVN09617.1"/>
    </source>
</evidence>
<feature type="domain" description="Multidrug resistance protein MdtA-like alpha-helical hairpin" evidence="6">
    <location>
        <begin position="129"/>
        <end position="194"/>
    </location>
</feature>
<evidence type="ECO:0000259" key="8">
    <source>
        <dbReference type="Pfam" id="PF25963"/>
    </source>
</evidence>